<dbReference type="PANTHER" id="PTHR12112:SF52">
    <property type="entry name" value="DHHA2 DOMAIN-CONTAINING PROTEIN"/>
    <property type="match status" value="1"/>
</dbReference>
<organism evidence="2">
    <name type="scientific">Ananas comosus var. bracteatus</name>
    <name type="common">red pineapple</name>
    <dbReference type="NCBI Taxonomy" id="296719"/>
    <lineage>
        <taxon>Eukaryota</taxon>
        <taxon>Viridiplantae</taxon>
        <taxon>Streptophyta</taxon>
        <taxon>Embryophyta</taxon>
        <taxon>Tracheophyta</taxon>
        <taxon>Spermatophyta</taxon>
        <taxon>Magnoliopsida</taxon>
        <taxon>Liliopsida</taxon>
        <taxon>Poales</taxon>
        <taxon>Bromeliaceae</taxon>
        <taxon>Bromelioideae</taxon>
        <taxon>Ananas</taxon>
    </lineage>
</organism>
<dbReference type="GO" id="GO:0005737">
    <property type="term" value="C:cytoplasm"/>
    <property type="evidence" value="ECO:0007669"/>
    <property type="project" value="InterPro"/>
</dbReference>
<dbReference type="InterPro" id="IPR038763">
    <property type="entry name" value="DHH_sf"/>
</dbReference>
<reference evidence="2" key="1">
    <citation type="submission" date="2020-07" db="EMBL/GenBank/DDBJ databases">
        <authorList>
            <person name="Lin J."/>
        </authorList>
    </citation>
    <scope>NUCLEOTIDE SEQUENCE</scope>
</reference>
<sequence length="388" mass="44030">MRLILRITRLDPLQHSIAVASRLLMLLFWKCAIFLQAVIGQELADVGSIISTITYAFFLHEYKTNSHHCTVPIINISRAEFNAHAELKWLLRSCRVEETHLVFIDEVDLSYHDLFGNLKLVLLNCDKLPLKQEVFMFAEKINIIMNINEWHSCFMQGLKDALAEIVDSKQQDCTSCAVVAEKFLETIPEILAGQGFCRLLLSGILLDTTDLQSANCTSKDKYTATLLIKGAGRFGFSGLYQILRYKMNDITDLKVQDILRRDFKKWTRVSAGKPISAGSRLTVIHIGMSSIGVSIEQLLSHEDSAAHEVTLFQESEKLRLLMVVSGHYDYNKTSREILVSASTAELMATLDQLDLKEEQRAFEIDNKLTSRRSIERILEEFGGVLRKL</sequence>
<dbReference type="EMBL" id="LR862142">
    <property type="protein sequence ID" value="CAD1823209.1"/>
    <property type="molecule type" value="Genomic_DNA"/>
</dbReference>
<dbReference type="GO" id="GO:0004309">
    <property type="term" value="F:exopolyphosphatase activity"/>
    <property type="evidence" value="ECO:0007669"/>
    <property type="project" value="TreeGrafter"/>
</dbReference>
<evidence type="ECO:0000259" key="1">
    <source>
        <dbReference type="Pfam" id="PF02833"/>
    </source>
</evidence>
<dbReference type="Gene3D" id="3.90.1640.10">
    <property type="entry name" value="inorganic pyrophosphatase (n-terminal core)"/>
    <property type="match status" value="1"/>
</dbReference>
<dbReference type="Pfam" id="PF02833">
    <property type="entry name" value="DHHA2"/>
    <property type="match status" value="1"/>
</dbReference>
<accession>A0A6V7NXB7</accession>
<proteinExistence type="predicted"/>
<dbReference type="PANTHER" id="PTHR12112">
    <property type="entry name" value="BNIP - RELATED"/>
    <property type="match status" value="1"/>
</dbReference>
<feature type="domain" description="DHHA2" evidence="1">
    <location>
        <begin position="246"/>
        <end position="356"/>
    </location>
</feature>
<gene>
    <name evidence="2" type="ORF">CB5_LOCUS6420</name>
</gene>
<dbReference type="SUPFAM" id="SSF64182">
    <property type="entry name" value="DHH phosphoesterases"/>
    <property type="match status" value="1"/>
</dbReference>
<dbReference type="InterPro" id="IPR004097">
    <property type="entry name" value="DHHA2"/>
</dbReference>
<protein>
    <recommendedName>
        <fullName evidence="1">DHHA2 domain-containing protein</fullName>
    </recommendedName>
</protein>
<evidence type="ECO:0000313" key="2">
    <source>
        <dbReference type="EMBL" id="CAD1823209.1"/>
    </source>
</evidence>
<dbReference type="Gene3D" id="3.10.310.20">
    <property type="entry name" value="DHHA2 domain"/>
    <property type="match status" value="1"/>
</dbReference>
<dbReference type="InterPro" id="IPR038222">
    <property type="entry name" value="DHHA2_dom_sf"/>
</dbReference>
<dbReference type="AlphaFoldDB" id="A0A6V7NXB7"/>
<name>A0A6V7NXB7_ANACO</name>